<feature type="region of interest" description="Disordered" evidence="1">
    <location>
        <begin position="1"/>
        <end position="20"/>
    </location>
</feature>
<evidence type="ECO:0000313" key="2">
    <source>
        <dbReference type="EMBL" id="KAJ8339532.1"/>
    </source>
</evidence>
<proteinExistence type="predicted"/>
<keyword evidence="3" id="KW-1185">Reference proteome</keyword>
<feature type="region of interest" description="Disordered" evidence="1">
    <location>
        <begin position="36"/>
        <end position="60"/>
    </location>
</feature>
<evidence type="ECO:0000256" key="1">
    <source>
        <dbReference type="SAM" id="MobiDB-lite"/>
    </source>
</evidence>
<evidence type="ECO:0000313" key="3">
    <source>
        <dbReference type="Proteomes" id="UP001152622"/>
    </source>
</evidence>
<accession>A0A9Q1EIS0</accession>
<gene>
    <name evidence="2" type="ORF">SKAU_G00363180</name>
</gene>
<name>A0A9Q1EIS0_SYNKA</name>
<sequence length="145" mass="15778">STRTTSSAACSPGHRRGPPAYSQCCAPRWTIPGTAAWSHSAAAGEREGGRRESEKEVKERSLVPPCEHTALIMSPCLPCLVPPCEHTALMMSPCLPCPHSYLLLQALPLLLSLLQLRLQLPDLRDVTGGLGLRNIHLDCYNNNNK</sequence>
<reference evidence="2" key="1">
    <citation type="journal article" date="2023" name="Science">
        <title>Genome structures resolve the early diversification of teleost fishes.</title>
        <authorList>
            <person name="Parey E."/>
            <person name="Louis A."/>
            <person name="Montfort J."/>
            <person name="Bouchez O."/>
            <person name="Roques C."/>
            <person name="Iampietro C."/>
            <person name="Lluch J."/>
            <person name="Castinel A."/>
            <person name="Donnadieu C."/>
            <person name="Desvignes T."/>
            <person name="Floi Bucao C."/>
            <person name="Jouanno E."/>
            <person name="Wen M."/>
            <person name="Mejri S."/>
            <person name="Dirks R."/>
            <person name="Jansen H."/>
            <person name="Henkel C."/>
            <person name="Chen W.J."/>
            <person name="Zahm M."/>
            <person name="Cabau C."/>
            <person name="Klopp C."/>
            <person name="Thompson A.W."/>
            <person name="Robinson-Rechavi M."/>
            <person name="Braasch I."/>
            <person name="Lecointre G."/>
            <person name="Bobe J."/>
            <person name="Postlethwait J.H."/>
            <person name="Berthelot C."/>
            <person name="Roest Crollius H."/>
            <person name="Guiguen Y."/>
        </authorList>
    </citation>
    <scope>NUCLEOTIDE SEQUENCE</scope>
    <source>
        <strain evidence="2">WJC10195</strain>
    </source>
</reference>
<feature type="compositionally biased region" description="Basic and acidic residues" evidence="1">
    <location>
        <begin position="44"/>
        <end position="60"/>
    </location>
</feature>
<feature type="non-terminal residue" evidence="2">
    <location>
        <position position="1"/>
    </location>
</feature>
<dbReference type="Proteomes" id="UP001152622">
    <property type="component" value="Chromosome 17"/>
</dbReference>
<organism evidence="2 3">
    <name type="scientific">Synaphobranchus kaupii</name>
    <name type="common">Kaup's arrowtooth eel</name>
    <dbReference type="NCBI Taxonomy" id="118154"/>
    <lineage>
        <taxon>Eukaryota</taxon>
        <taxon>Metazoa</taxon>
        <taxon>Chordata</taxon>
        <taxon>Craniata</taxon>
        <taxon>Vertebrata</taxon>
        <taxon>Euteleostomi</taxon>
        <taxon>Actinopterygii</taxon>
        <taxon>Neopterygii</taxon>
        <taxon>Teleostei</taxon>
        <taxon>Anguilliformes</taxon>
        <taxon>Synaphobranchidae</taxon>
        <taxon>Synaphobranchus</taxon>
    </lineage>
</organism>
<protein>
    <submittedName>
        <fullName evidence="2">Uncharacterized protein</fullName>
    </submittedName>
</protein>
<dbReference type="EMBL" id="JAINUF010000017">
    <property type="protein sequence ID" value="KAJ8339532.1"/>
    <property type="molecule type" value="Genomic_DNA"/>
</dbReference>
<dbReference type="AlphaFoldDB" id="A0A9Q1EIS0"/>
<comment type="caution">
    <text evidence="2">The sequence shown here is derived from an EMBL/GenBank/DDBJ whole genome shotgun (WGS) entry which is preliminary data.</text>
</comment>